<dbReference type="OMA" id="KWWRKEQ"/>
<reference evidence="1 2" key="1">
    <citation type="journal article" date="2009" name="Nat. Genet.">
        <title>The genome of the cucumber, Cucumis sativus L.</title>
        <authorList>
            <person name="Huang S."/>
            <person name="Li R."/>
            <person name="Zhang Z."/>
            <person name="Li L."/>
            <person name="Gu X."/>
            <person name="Fan W."/>
            <person name="Lucas W.J."/>
            <person name="Wang X."/>
            <person name="Xie B."/>
            <person name="Ni P."/>
            <person name="Ren Y."/>
            <person name="Zhu H."/>
            <person name="Li J."/>
            <person name="Lin K."/>
            <person name="Jin W."/>
            <person name="Fei Z."/>
            <person name="Li G."/>
            <person name="Staub J."/>
            <person name="Kilian A."/>
            <person name="van der Vossen E.A."/>
            <person name="Wu Y."/>
            <person name="Guo J."/>
            <person name="He J."/>
            <person name="Jia Z."/>
            <person name="Ren Y."/>
            <person name="Tian G."/>
            <person name="Lu Y."/>
            <person name="Ruan J."/>
            <person name="Qian W."/>
            <person name="Wang M."/>
            <person name="Huang Q."/>
            <person name="Li B."/>
            <person name="Xuan Z."/>
            <person name="Cao J."/>
            <person name="Asan"/>
            <person name="Wu Z."/>
            <person name="Zhang J."/>
            <person name="Cai Q."/>
            <person name="Bai Y."/>
            <person name="Zhao B."/>
            <person name="Han Y."/>
            <person name="Li Y."/>
            <person name="Li X."/>
            <person name="Wang S."/>
            <person name="Shi Q."/>
            <person name="Liu S."/>
            <person name="Cho W.K."/>
            <person name="Kim J.Y."/>
            <person name="Xu Y."/>
            <person name="Heller-Uszynska K."/>
            <person name="Miao H."/>
            <person name="Cheng Z."/>
            <person name="Zhang S."/>
            <person name="Wu J."/>
            <person name="Yang Y."/>
            <person name="Kang H."/>
            <person name="Li M."/>
            <person name="Liang H."/>
            <person name="Ren X."/>
            <person name="Shi Z."/>
            <person name="Wen M."/>
            <person name="Jian M."/>
            <person name="Yang H."/>
            <person name="Zhang G."/>
            <person name="Yang Z."/>
            <person name="Chen R."/>
            <person name="Liu S."/>
            <person name="Li J."/>
            <person name="Ma L."/>
            <person name="Liu H."/>
            <person name="Zhou Y."/>
            <person name="Zhao J."/>
            <person name="Fang X."/>
            <person name="Li G."/>
            <person name="Fang L."/>
            <person name="Li Y."/>
            <person name="Liu D."/>
            <person name="Zheng H."/>
            <person name="Zhang Y."/>
            <person name="Qin N."/>
            <person name="Li Z."/>
            <person name="Yang G."/>
            <person name="Yang S."/>
            <person name="Bolund L."/>
            <person name="Kristiansen K."/>
            <person name="Zheng H."/>
            <person name="Li S."/>
            <person name="Zhang X."/>
            <person name="Yang H."/>
            <person name="Wang J."/>
            <person name="Sun R."/>
            <person name="Zhang B."/>
            <person name="Jiang S."/>
            <person name="Wang J."/>
            <person name="Du Y."/>
            <person name="Li S."/>
        </authorList>
    </citation>
    <scope>NUCLEOTIDE SEQUENCE [LARGE SCALE GENOMIC DNA]</scope>
    <source>
        <strain evidence="2">cv. 9930</strain>
    </source>
</reference>
<sequence>MAFTDVEEESPCCDADKSNSLLPTARCGCFRLSCFGSRRVATVGPSWWERIRASQVHNEGRWWTRGVRVLLKLREWSEIVAGPRWKTFIRRFNRNRSGGCGGCGSGGGGGSGVRAGKFQYDPLSYAMNFDEGSRQIGELDDDIDDFNGYRNFSARYASIPAPLKTGGTKNVSAVA</sequence>
<dbReference type="PANTHER" id="PTHR47076">
    <property type="entry name" value="NHL DOMAIN PROTEIN"/>
    <property type="match status" value="1"/>
</dbReference>
<dbReference type="PANTHER" id="PTHR47076:SF9">
    <property type="entry name" value="NHL DOMAIN PROTEIN"/>
    <property type="match status" value="1"/>
</dbReference>
<reference evidence="1 2" key="3">
    <citation type="journal article" date="2010" name="BMC Genomics">
        <title>Transcriptome sequencing and comparative analysis of cucumber flowers with different sex types.</title>
        <authorList>
            <person name="Guo S."/>
            <person name="Zheng Y."/>
            <person name="Joung J.G."/>
            <person name="Liu S."/>
            <person name="Zhang Z."/>
            <person name="Crasta O.R."/>
            <person name="Sobral B.W."/>
            <person name="Xu Y."/>
            <person name="Huang S."/>
            <person name="Fei Z."/>
        </authorList>
    </citation>
    <scope>NUCLEOTIDE SEQUENCE [LARGE SCALE GENOMIC DNA]</scope>
    <source>
        <strain evidence="2">cv. 9930</strain>
    </source>
</reference>
<protein>
    <submittedName>
        <fullName evidence="1">Uncharacterized protein</fullName>
    </submittedName>
</protein>
<proteinExistence type="predicted"/>
<organism evidence="1 2">
    <name type="scientific">Cucumis sativus</name>
    <name type="common">Cucumber</name>
    <dbReference type="NCBI Taxonomy" id="3659"/>
    <lineage>
        <taxon>Eukaryota</taxon>
        <taxon>Viridiplantae</taxon>
        <taxon>Streptophyta</taxon>
        <taxon>Embryophyta</taxon>
        <taxon>Tracheophyta</taxon>
        <taxon>Spermatophyta</taxon>
        <taxon>Magnoliopsida</taxon>
        <taxon>eudicotyledons</taxon>
        <taxon>Gunneridae</taxon>
        <taxon>Pentapetalae</taxon>
        <taxon>rosids</taxon>
        <taxon>fabids</taxon>
        <taxon>Cucurbitales</taxon>
        <taxon>Cucurbitaceae</taxon>
        <taxon>Benincaseae</taxon>
        <taxon>Cucumis</taxon>
    </lineage>
</organism>
<dbReference type="EMBL" id="CM002922">
    <property type="protein sequence ID" value="KGN63596.1"/>
    <property type="molecule type" value="Genomic_DNA"/>
</dbReference>
<dbReference type="Proteomes" id="UP000029981">
    <property type="component" value="Chromosome 1"/>
</dbReference>
<dbReference type="KEGG" id="csv:105435925"/>
<keyword evidence="2" id="KW-1185">Reference proteome</keyword>
<dbReference type="STRING" id="3659.A0A0A0LUB2"/>
<dbReference type="AlphaFoldDB" id="A0A0A0LUB2"/>
<gene>
    <name evidence="1" type="ORF">Csa_1G005570</name>
</gene>
<evidence type="ECO:0000313" key="2">
    <source>
        <dbReference type="Proteomes" id="UP000029981"/>
    </source>
</evidence>
<name>A0A0A0LUB2_CUCSA</name>
<accession>A0A0A0LUB2</accession>
<evidence type="ECO:0000313" key="1">
    <source>
        <dbReference type="EMBL" id="KGN63596.1"/>
    </source>
</evidence>
<dbReference type="Gramene" id="KGN63596">
    <property type="protein sequence ID" value="KGN63596"/>
    <property type="gene ID" value="Csa_1G005570"/>
</dbReference>
<reference evidence="1 2" key="2">
    <citation type="journal article" date="2009" name="PLoS ONE">
        <title>An integrated genetic and cytogenetic map of the cucumber genome.</title>
        <authorList>
            <person name="Ren Y."/>
            <person name="Zhang Z."/>
            <person name="Liu J."/>
            <person name="Staub J.E."/>
            <person name="Han Y."/>
            <person name="Cheng Z."/>
            <person name="Li X."/>
            <person name="Lu J."/>
            <person name="Miao H."/>
            <person name="Kang H."/>
            <person name="Xie B."/>
            <person name="Gu X."/>
            <person name="Wang X."/>
            <person name="Du Y."/>
            <person name="Jin W."/>
            <person name="Huang S."/>
        </authorList>
    </citation>
    <scope>NUCLEOTIDE SEQUENCE [LARGE SCALE GENOMIC DNA]</scope>
    <source>
        <strain evidence="2">cv. 9930</strain>
    </source>
</reference>
<dbReference type="OrthoDB" id="1723198at2759"/>
<reference evidence="1 2" key="4">
    <citation type="journal article" date="2011" name="BMC Genomics">
        <title>RNA-Seq improves annotation of protein-coding genes in the cucumber genome.</title>
        <authorList>
            <person name="Li Z."/>
            <person name="Zhang Z."/>
            <person name="Yan P."/>
            <person name="Huang S."/>
            <person name="Fei Z."/>
            <person name="Lin K."/>
        </authorList>
    </citation>
    <scope>NUCLEOTIDE SEQUENCE [LARGE SCALE GENOMIC DNA]</scope>
    <source>
        <strain evidence="2">cv. 9930</strain>
    </source>
</reference>